<dbReference type="EMBL" id="RHLQ01000003">
    <property type="protein sequence ID" value="RND01159.1"/>
    <property type="molecule type" value="Genomic_DNA"/>
</dbReference>
<evidence type="ECO:0000313" key="2">
    <source>
        <dbReference type="EMBL" id="RND01159.1"/>
    </source>
</evidence>
<sequence length="237" mass="25160">MEKALQLANSYPVWIFAAIVIGIVIFQAIVFIRLATRTSQNVGMTKQEVQSALKVGAINAIGPAMASLIIAISLMTFLGNPVTFMRSVVIGSSATESAGANLAATAFGTELGSDGFNEQAYTTIVWTLCLGGLGWLLVTVFFTKSLGKMQEKISSQQGSKRGSLMAIISSAAMLGVFGNFGSAELLKGVTNAVVIITAALFMFILLIIANKFKLNWLKEWSLGFSILAALSVGFFII</sequence>
<dbReference type="InterPro" id="IPR032479">
    <property type="entry name" value="DUF5058"/>
</dbReference>
<dbReference type="RefSeq" id="WP_122970727.1">
    <property type="nucleotide sequence ID" value="NZ_RHLQ01000003.1"/>
</dbReference>
<feature type="transmembrane region" description="Helical" evidence="1">
    <location>
        <begin position="189"/>
        <end position="208"/>
    </location>
</feature>
<dbReference type="OrthoDB" id="86868at2"/>
<feature type="transmembrane region" description="Helical" evidence="1">
    <location>
        <begin position="220"/>
        <end position="236"/>
    </location>
</feature>
<feature type="transmembrane region" description="Helical" evidence="1">
    <location>
        <begin position="12"/>
        <end position="35"/>
    </location>
</feature>
<keyword evidence="1" id="KW-0812">Transmembrane</keyword>
<proteinExistence type="predicted"/>
<dbReference type="Proteomes" id="UP000279909">
    <property type="component" value="Unassembled WGS sequence"/>
</dbReference>
<keyword evidence="3" id="KW-1185">Reference proteome</keyword>
<evidence type="ECO:0000256" key="1">
    <source>
        <dbReference type="SAM" id="Phobius"/>
    </source>
</evidence>
<keyword evidence="1" id="KW-1133">Transmembrane helix</keyword>
<feature type="transmembrane region" description="Helical" evidence="1">
    <location>
        <begin position="56"/>
        <end position="78"/>
    </location>
</feature>
<dbReference type="Pfam" id="PF16481">
    <property type="entry name" value="DUF5058"/>
    <property type="match status" value="1"/>
</dbReference>
<evidence type="ECO:0000313" key="3">
    <source>
        <dbReference type="Proteomes" id="UP000279909"/>
    </source>
</evidence>
<gene>
    <name evidence="2" type="ORF">EC501_02600</name>
</gene>
<feature type="transmembrane region" description="Helical" evidence="1">
    <location>
        <begin position="164"/>
        <end position="183"/>
    </location>
</feature>
<dbReference type="AlphaFoldDB" id="A0A3M8HFM2"/>
<comment type="caution">
    <text evidence="2">The sequence shown here is derived from an EMBL/GenBank/DDBJ whole genome shotgun (WGS) entry which is preliminary data.</text>
</comment>
<keyword evidence="1" id="KW-0472">Membrane</keyword>
<reference evidence="2 3" key="1">
    <citation type="journal article" date="2014" name="Int. J. Syst. Evol. Microbiol.">
        <title>Lysinibacillus halotolerans sp. nov., isolated from saline-alkaline soil.</title>
        <authorList>
            <person name="Kong D."/>
            <person name="Wang Y."/>
            <person name="Zhao B."/>
            <person name="Li Y."/>
            <person name="Song J."/>
            <person name="Zhai Y."/>
            <person name="Zhang C."/>
            <person name="Wang H."/>
            <person name="Chen X."/>
            <person name="Zhao B."/>
            <person name="Ruan Z."/>
        </authorList>
    </citation>
    <scope>NUCLEOTIDE SEQUENCE [LARGE SCALE GENOMIC DNA]</scope>
    <source>
        <strain evidence="2 3">MCCC 1A12703</strain>
    </source>
</reference>
<organism evidence="2 3">
    <name type="scientific">Lysinibacillus halotolerans</name>
    <dbReference type="NCBI Taxonomy" id="1368476"/>
    <lineage>
        <taxon>Bacteria</taxon>
        <taxon>Bacillati</taxon>
        <taxon>Bacillota</taxon>
        <taxon>Bacilli</taxon>
        <taxon>Bacillales</taxon>
        <taxon>Bacillaceae</taxon>
        <taxon>Lysinibacillus</taxon>
    </lineage>
</organism>
<protein>
    <submittedName>
        <fullName evidence="2">DUF5058 family protein</fullName>
    </submittedName>
</protein>
<accession>A0A3M8HFM2</accession>
<feature type="transmembrane region" description="Helical" evidence="1">
    <location>
        <begin position="124"/>
        <end position="143"/>
    </location>
</feature>
<name>A0A3M8HFM2_9BACI</name>